<geneLocation type="plasmid" evidence="2 3">
    <name>pYZ2</name>
</geneLocation>
<name>A0A2R4VT44_9PROT</name>
<protein>
    <submittedName>
        <fullName evidence="2">Uncharacterized protein</fullName>
    </submittedName>
</protein>
<keyword evidence="2" id="KW-0614">Plasmid</keyword>
<dbReference type="AlphaFoldDB" id="A0A2R4VT44"/>
<organism evidence="2 3">
    <name type="scientific">Azospirillum humicireducens</name>
    <dbReference type="NCBI Taxonomy" id="1226968"/>
    <lineage>
        <taxon>Bacteria</taxon>
        <taxon>Pseudomonadati</taxon>
        <taxon>Pseudomonadota</taxon>
        <taxon>Alphaproteobacteria</taxon>
        <taxon>Rhodospirillales</taxon>
        <taxon>Azospirillaceae</taxon>
        <taxon>Azospirillum</taxon>
    </lineage>
</organism>
<reference evidence="2 3" key="1">
    <citation type="submission" date="2018-04" db="EMBL/GenBank/DDBJ databases">
        <title>Complete genome sequence of the nitrogen-fixing bacterium Azospirillum humicireducens type strain SgZ-5.</title>
        <authorList>
            <person name="Yu Z."/>
        </authorList>
    </citation>
    <scope>NUCLEOTIDE SEQUENCE [LARGE SCALE GENOMIC DNA]</scope>
    <source>
        <strain evidence="2 3">SgZ-5</strain>
        <plasmid evidence="2 3">pYZ2</plasmid>
    </source>
</reference>
<evidence type="ECO:0000313" key="3">
    <source>
        <dbReference type="Proteomes" id="UP000077405"/>
    </source>
</evidence>
<dbReference type="KEGG" id="ahu:A6A40_21670"/>
<dbReference type="Proteomes" id="UP000077405">
    <property type="component" value="Plasmid pYZ2"/>
</dbReference>
<gene>
    <name evidence="2" type="ORF">A6A40_21670</name>
</gene>
<evidence type="ECO:0000256" key="1">
    <source>
        <dbReference type="SAM" id="MobiDB-lite"/>
    </source>
</evidence>
<dbReference type="OrthoDB" id="7306572at2"/>
<dbReference type="EMBL" id="CP028903">
    <property type="protein sequence ID" value="AWB07609.1"/>
    <property type="molecule type" value="Genomic_DNA"/>
</dbReference>
<feature type="region of interest" description="Disordered" evidence="1">
    <location>
        <begin position="51"/>
        <end position="73"/>
    </location>
</feature>
<keyword evidence="3" id="KW-1185">Reference proteome</keyword>
<evidence type="ECO:0000313" key="2">
    <source>
        <dbReference type="EMBL" id="AWB07609.1"/>
    </source>
</evidence>
<accession>A0A2R4VT44</accession>
<proteinExistence type="predicted"/>
<sequence length="73" mass="7858">MNMLEILVLALVLSVFGGTVHHILSMQVANAGKSQRDFSAAPLRLANPTAADLKEQEDELPPGPAWASFPRAF</sequence>